<protein>
    <recommendedName>
        <fullName evidence="3">HIG1 domain-containing protein</fullName>
    </recommendedName>
</protein>
<accession>A0A7R9Y0T6</accession>
<keyword evidence="1" id="KW-0472">Membrane</keyword>
<reference evidence="2" key="1">
    <citation type="submission" date="2021-01" db="EMBL/GenBank/DDBJ databases">
        <authorList>
            <person name="Corre E."/>
            <person name="Pelletier E."/>
            <person name="Niang G."/>
            <person name="Scheremetjew M."/>
            <person name="Finn R."/>
            <person name="Kale V."/>
            <person name="Holt S."/>
            <person name="Cochrane G."/>
            <person name="Meng A."/>
            <person name="Brown T."/>
            <person name="Cohen L."/>
        </authorList>
    </citation>
    <scope>NUCLEOTIDE SEQUENCE</scope>
    <source>
        <strain evidence="2">CCMP1413</strain>
    </source>
</reference>
<feature type="transmembrane region" description="Helical" evidence="1">
    <location>
        <begin position="30"/>
        <end position="48"/>
    </location>
</feature>
<evidence type="ECO:0008006" key="3">
    <source>
        <dbReference type="Google" id="ProtNLM"/>
    </source>
</evidence>
<sequence>MVFLRSVKPYAGSEDFSIADVPREMTAYELARPAVFALGLGVPAGWLASGRNKAIRVPCVNMAMVLAATAGIFMSVDHAAKRLHGTRAPLEK</sequence>
<dbReference type="EMBL" id="HBDZ01006964">
    <property type="protein sequence ID" value="CAD8237743.1"/>
    <property type="molecule type" value="Transcribed_RNA"/>
</dbReference>
<evidence type="ECO:0000313" key="2">
    <source>
        <dbReference type="EMBL" id="CAD8237743.1"/>
    </source>
</evidence>
<feature type="transmembrane region" description="Helical" evidence="1">
    <location>
        <begin position="55"/>
        <end position="76"/>
    </location>
</feature>
<dbReference type="AlphaFoldDB" id="A0A7R9Y0T6"/>
<proteinExistence type="predicted"/>
<organism evidence="2">
    <name type="scientific">Prasinoderma coloniale</name>
    <dbReference type="NCBI Taxonomy" id="156133"/>
    <lineage>
        <taxon>Eukaryota</taxon>
        <taxon>Viridiplantae</taxon>
        <taxon>Prasinodermophyta</taxon>
        <taxon>Prasinodermophyceae</taxon>
        <taxon>Prasinodermales</taxon>
        <taxon>Prasinodermaceae</taxon>
        <taxon>Prasinoderma</taxon>
    </lineage>
</organism>
<keyword evidence="1" id="KW-0812">Transmembrane</keyword>
<name>A0A7R9Y0T6_9VIRI</name>
<keyword evidence="1" id="KW-1133">Transmembrane helix</keyword>
<evidence type="ECO:0000256" key="1">
    <source>
        <dbReference type="SAM" id="Phobius"/>
    </source>
</evidence>
<gene>
    <name evidence="2" type="ORF">PCOL08062_LOCUS5323</name>
</gene>